<sequence length="92" mass="11004">MQHSRNHILIIEEYTFYQTLAIKQWCGPEVSETQVLEFLEPSEHKQYELRNGLVYRKYNGHLLFYMTVDLCSNVIRKCNDNMIYVDISPTNE</sequence>
<evidence type="ECO:0000313" key="2">
    <source>
        <dbReference type="Proteomes" id="UP000478052"/>
    </source>
</evidence>
<proteinExistence type="predicted"/>
<dbReference type="AlphaFoldDB" id="A0A6G0YVG2"/>
<evidence type="ECO:0000313" key="1">
    <source>
        <dbReference type="EMBL" id="KAF0762032.1"/>
    </source>
</evidence>
<protein>
    <submittedName>
        <fullName evidence="1">Integrase catalytic domain-containing protein</fullName>
    </submittedName>
</protein>
<dbReference type="EMBL" id="VUJU01002239">
    <property type="protein sequence ID" value="KAF0762032.1"/>
    <property type="molecule type" value="Genomic_DNA"/>
</dbReference>
<name>A0A6G0YVG2_APHCR</name>
<dbReference type="OrthoDB" id="8189004at2759"/>
<accession>A0A6G0YVG2</accession>
<organism evidence="1 2">
    <name type="scientific">Aphis craccivora</name>
    <name type="common">Cowpea aphid</name>
    <dbReference type="NCBI Taxonomy" id="307492"/>
    <lineage>
        <taxon>Eukaryota</taxon>
        <taxon>Metazoa</taxon>
        <taxon>Ecdysozoa</taxon>
        <taxon>Arthropoda</taxon>
        <taxon>Hexapoda</taxon>
        <taxon>Insecta</taxon>
        <taxon>Pterygota</taxon>
        <taxon>Neoptera</taxon>
        <taxon>Paraneoptera</taxon>
        <taxon>Hemiptera</taxon>
        <taxon>Sternorrhyncha</taxon>
        <taxon>Aphidomorpha</taxon>
        <taxon>Aphidoidea</taxon>
        <taxon>Aphididae</taxon>
        <taxon>Aphidini</taxon>
        <taxon>Aphis</taxon>
        <taxon>Aphis</taxon>
    </lineage>
</organism>
<dbReference type="Proteomes" id="UP000478052">
    <property type="component" value="Unassembled WGS sequence"/>
</dbReference>
<keyword evidence="2" id="KW-1185">Reference proteome</keyword>
<comment type="caution">
    <text evidence="1">The sequence shown here is derived from an EMBL/GenBank/DDBJ whole genome shotgun (WGS) entry which is preliminary data.</text>
</comment>
<reference evidence="1 2" key="1">
    <citation type="submission" date="2019-08" db="EMBL/GenBank/DDBJ databases">
        <title>Whole genome of Aphis craccivora.</title>
        <authorList>
            <person name="Voronova N.V."/>
            <person name="Shulinski R.S."/>
            <person name="Bandarenka Y.V."/>
            <person name="Zhorov D.G."/>
            <person name="Warner D."/>
        </authorList>
    </citation>
    <scope>NUCLEOTIDE SEQUENCE [LARGE SCALE GENOMIC DNA]</scope>
    <source>
        <strain evidence="1">180601</strain>
        <tissue evidence="1">Whole Body</tissue>
    </source>
</reference>
<gene>
    <name evidence="1" type="ORF">FWK35_00017624</name>
</gene>